<keyword evidence="3" id="KW-1185">Reference proteome</keyword>
<evidence type="ECO:0000313" key="3">
    <source>
        <dbReference type="Proteomes" id="UP001335648"/>
    </source>
</evidence>
<name>A0AAN8C5L3_9TELE</name>
<accession>A0AAN8C5L3</accession>
<evidence type="ECO:0000259" key="1">
    <source>
        <dbReference type="Pfam" id="PF16297"/>
    </source>
</evidence>
<evidence type="ECO:0000313" key="2">
    <source>
        <dbReference type="EMBL" id="KAK5897509.1"/>
    </source>
</evidence>
<dbReference type="Proteomes" id="UP001335648">
    <property type="component" value="Unassembled WGS sequence"/>
</dbReference>
<protein>
    <recommendedName>
        <fullName evidence="1">DUF4939 domain-containing protein</fullName>
    </recommendedName>
</protein>
<comment type="caution">
    <text evidence="2">The sequence shown here is derived from an EMBL/GenBank/DDBJ whole genome shotgun (WGS) entry which is preliminary data.</text>
</comment>
<proteinExistence type="predicted"/>
<reference evidence="2 3" key="1">
    <citation type="journal article" date="2023" name="Mol. Biol. Evol.">
        <title>Genomics of Secondarily Temperate Adaptation in the Only Non-Antarctic Icefish.</title>
        <authorList>
            <person name="Rivera-Colon A.G."/>
            <person name="Rayamajhi N."/>
            <person name="Minhas B.F."/>
            <person name="Madrigal G."/>
            <person name="Bilyk K.T."/>
            <person name="Yoon V."/>
            <person name="Hune M."/>
            <person name="Gregory S."/>
            <person name="Cheng C.H.C."/>
            <person name="Catchen J.M."/>
        </authorList>
    </citation>
    <scope>NUCLEOTIDE SEQUENCE [LARGE SCALE GENOMIC DNA]</scope>
    <source>
        <strain evidence="2">JC2023a</strain>
    </source>
</reference>
<dbReference type="InterPro" id="IPR032549">
    <property type="entry name" value="DUF4939"/>
</dbReference>
<dbReference type="EMBL" id="JAULUE010002053">
    <property type="protein sequence ID" value="KAK5897509.1"/>
    <property type="molecule type" value="Genomic_DNA"/>
</dbReference>
<sequence length="230" mass="25072">MDSGNPKTLQTALSAQGNIIYQHQEQLKTISHGVKDLSDHQEDFQTSVTSQVNHLAEQLHRVLTHLEATSTAPIPAMPPDANPTANQAEVSFSPVPPRLASPEKYSGESGHCRTFLVQCDLHYKLNPAAFVSDEAKIAFMVSHLTGRAAAWATAEWSRDSSICGSFTAFKDTMSRIFVLTSPAGVLMQLKQHPRPVLDYAIEFRAIAIDSGCVMATATQGKPTTLHPHLQ</sequence>
<organism evidence="2 3">
    <name type="scientific">Champsocephalus esox</name>
    <name type="common">pike icefish</name>
    <dbReference type="NCBI Taxonomy" id="159716"/>
    <lineage>
        <taxon>Eukaryota</taxon>
        <taxon>Metazoa</taxon>
        <taxon>Chordata</taxon>
        <taxon>Craniata</taxon>
        <taxon>Vertebrata</taxon>
        <taxon>Euteleostomi</taxon>
        <taxon>Actinopterygii</taxon>
        <taxon>Neopterygii</taxon>
        <taxon>Teleostei</taxon>
        <taxon>Neoteleostei</taxon>
        <taxon>Acanthomorphata</taxon>
        <taxon>Eupercaria</taxon>
        <taxon>Perciformes</taxon>
        <taxon>Notothenioidei</taxon>
        <taxon>Channichthyidae</taxon>
        <taxon>Champsocephalus</taxon>
    </lineage>
</organism>
<feature type="domain" description="DUF4939" evidence="1">
    <location>
        <begin position="100"/>
        <end position="177"/>
    </location>
</feature>
<dbReference type="Pfam" id="PF16297">
    <property type="entry name" value="DUF4939"/>
    <property type="match status" value="1"/>
</dbReference>
<gene>
    <name evidence="2" type="ORF">CesoFtcFv8_010566</name>
</gene>
<dbReference type="AlphaFoldDB" id="A0AAN8C5L3"/>